<keyword evidence="2" id="KW-1185">Reference proteome</keyword>
<protein>
    <submittedName>
        <fullName evidence="1">Uncharacterized protein</fullName>
    </submittedName>
</protein>
<evidence type="ECO:0000313" key="1">
    <source>
        <dbReference type="EMBL" id="EMC90962.1"/>
    </source>
</evidence>
<dbReference type="KEGG" id="bcom:BAUCODRAFT_332347"/>
<accession>M2LAX2</accession>
<sequence length="123" mass="13072">MLTKSGSAGGRGQMTMARYGAPLHGTSSLCIDVYGNSCLLGVHTYEMKSSHCVDEAYITSWGGQVPRQSVHLSSLLSPRIHTEGGMPLTLNQVIEVAHTSPSIGYDFSTVNKTAGQAESMVLL</sequence>
<dbReference type="EMBL" id="KB445565">
    <property type="protein sequence ID" value="EMC90962.1"/>
    <property type="molecule type" value="Genomic_DNA"/>
</dbReference>
<dbReference type="AlphaFoldDB" id="M2LAX2"/>
<organism evidence="1 2">
    <name type="scientific">Baudoinia panamericana (strain UAMH 10762)</name>
    <name type="common">Angels' share fungus</name>
    <name type="synonym">Baudoinia compniacensis (strain UAMH 10762)</name>
    <dbReference type="NCBI Taxonomy" id="717646"/>
    <lineage>
        <taxon>Eukaryota</taxon>
        <taxon>Fungi</taxon>
        <taxon>Dikarya</taxon>
        <taxon>Ascomycota</taxon>
        <taxon>Pezizomycotina</taxon>
        <taxon>Dothideomycetes</taxon>
        <taxon>Dothideomycetidae</taxon>
        <taxon>Mycosphaerellales</taxon>
        <taxon>Teratosphaeriaceae</taxon>
        <taxon>Baudoinia</taxon>
    </lineage>
</organism>
<evidence type="ECO:0000313" key="2">
    <source>
        <dbReference type="Proteomes" id="UP000011761"/>
    </source>
</evidence>
<reference evidence="1 2" key="1">
    <citation type="journal article" date="2012" name="PLoS Pathog.">
        <title>Diverse lifestyles and strategies of plant pathogenesis encoded in the genomes of eighteen Dothideomycetes fungi.</title>
        <authorList>
            <person name="Ohm R.A."/>
            <person name="Feau N."/>
            <person name="Henrissat B."/>
            <person name="Schoch C.L."/>
            <person name="Horwitz B.A."/>
            <person name="Barry K.W."/>
            <person name="Condon B.J."/>
            <person name="Copeland A.C."/>
            <person name="Dhillon B."/>
            <person name="Glaser F."/>
            <person name="Hesse C.N."/>
            <person name="Kosti I."/>
            <person name="LaButti K."/>
            <person name="Lindquist E.A."/>
            <person name="Lucas S."/>
            <person name="Salamov A.A."/>
            <person name="Bradshaw R.E."/>
            <person name="Ciuffetti L."/>
            <person name="Hamelin R.C."/>
            <person name="Kema G.H.J."/>
            <person name="Lawrence C."/>
            <person name="Scott J.A."/>
            <person name="Spatafora J.W."/>
            <person name="Turgeon B.G."/>
            <person name="de Wit P.J.G.M."/>
            <person name="Zhong S."/>
            <person name="Goodwin S.B."/>
            <person name="Grigoriev I.V."/>
        </authorList>
    </citation>
    <scope>NUCLEOTIDE SEQUENCE [LARGE SCALE GENOMIC DNA]</scope>
    <source>
        <strain evidence="1 2">UAMH 10762</strain>
    </source>
</reference>
<name>M2LAX2_BAUPA</name>
<gene>
    <name evidence="1" type="ORF">BAUCODRAFT_332347</name>
</gene>
<dbReference type="HOGENOM" id="CLU_2014842_0_0_1"/>
<dbReference type="GeneID" id="19112024"/>
<proteinExistence type="predicted"/>
<dbReference type="RefSeq" id="XP_007681888.1">
    <property type="nucleotide sequence ID" value="XM_007683698.1"/>
</dbReference>
<dbReference type="Proteomes" id="UP000011761">
    <property type="component" value="Unassembled WGS sequence"/>
</dbReference>